<sequence length="600" mass="66193">MTRAIGIDLGTTFTCVAYMETGGVVEVVDNDHGNKITPSVVHFGAEVTKVGEGAVAMRGKDPKNTIFQVKRFMGRDADDEEIQKRNYPFEVIGSIKGIANVRVKPISEGEAKVYCPEQISGDIIRYVKTLAEESIGEKVTEAVITVPANFTIAQRQATVDAGEIAGLKVLRIVNEPTAAALAYGFDKKDKTESRVILVYDLGGGTFDVSIVKMKGTDAEVKATRGLTYLGGEDFDDRIYNEAVAKFRSMDIDVTKECEFALLQSCEQAKRTLSTCDTAEIEMFDATGKRENFTITRDTFEELCQDLFVKTIDCVQDAIKVSGYKIDEIDDVVLVGGSSRIPRVQELLQKVFSNKKLKFDIPPDHAVAHGAAILAASLSQEGGAAMLASGGGEVKLTDVTPFTLGVNVKYDRMSVLIKRGTRYPTESIGHYENASDDQTSVCFKIYEGEFAVASQNIPLGKLEIKCPPKPIGENKIEVTFTIDGDGILQVHAMDEDTGEEKETKVVTSKLTVTERNKMKREAKNRAEQEAIQEAKMEARTAFADALMSVKTSIRRMTDADKQKEMRKIVEREEKWIDSRDPSNEELNLHAKGIREELSKLK</sequence>
<proteinExistence type="inferred from homology"/>
<dbReference type="Gene3D" id="3.30.420.40">
    <property type="match status" value="2"/>
</dbReference>
<dbReference type="PROSITE" id="PS00329">
    <property type="entry name" value="HSP70_2"/>
    <property type="match status" value="1"/>
</dbReference>
<dbReference type="PROSITE" id="PS01036">
    <property type="entry name" value="HSP70_3"/>
    <property type="match status" value="1"/>
</dbReference>
<dbReference type="PANTHER" id="PTHR19375">
    <property type="entry name" value="HEAT SHOCK PROTEIN 70KDA"/>
    <property type="match status" value="1"/>
</dbReference>
<comment type="caution">
    <text evidence="5">The sequence shown here is derived from an EMBL/GenBank/DDBJ whole genome shotgun (WGS) entry which is preliminary data.</text>
</comment>
<organism evidence="5 6">
    <name type="scientific">Pristionchus entomophagus</name>
    <dbReference type="NCBI Taxonomy" id="358040"/>
    <lineage>
        <taxon>Eukaryota</taxon>
        <taxon>Metazoa</taxon>
        <taxon>Ecdysozoa</taxon>
        <taxon>Nematoda</taxon>
        <taxon>Chromadorea</taxon>
        <taxon>Rhabditida</taxon>
        <taxon>Rhabditina</taxon>
        <taxon>Diplogasteromorpha</taxon>
        <taxon>Diplogasteroidea</taxon>
        <taxon>Neodiplogasteridae</taxon>
        <taxon>Pristionchus</taxon>
    </lineage>
</organism>
<dbReference type="FunFam" id="3.90.640.10:FF:000029">
    <property type="entry name" value="Heat shock protein 110"/>
    <property type="match status" value="1"/>
</dbReference>
<dbReference type="FunFam" id="3.30.420.40:FF:000673">
    <property type="entry name" value="Uncharacterized protein"/>
    <property type="match status" value="1"/>
</dbReference>
<evidence type="ECO:0000313" key="5">
    <source>
        <dbReference type="EMBL" id="GMS83704.1"/>
    </source>
</evidence>
<keyword evidence="2 4" id="KW-0547">Nucleotide-binding</keyword>
<accession>A0AAV5SLD3</accession>
<gene>
    <name evidence="5" type="ORF">PENTCL1PPCAC_5879</name>
</gene>
<dbReference type="GO" id="GO:0006950">
    <property type="term" value="P:response to stress"/>
    <property type="evidence" value="ECO:0007669"/>
    <property type="project" value="UniProtKB-ARBA"/>
</dbReference>
<dbReference type="Gene3D" id="3.30.30.30">
    <property type="match status" value="1"/>
</dbReference>
<evidence type="ECO:0000256" key="4">
    <source>
        <dbReference type="RuleBase" id="RU003322"/>
    </source>
</evidence>
<dbReference type="SUPFAM" id="SSF100920">
    <property type="entry name" value="Heat shock protein 70kD (HSP70), peptide-binding domain"/>
    <property type="match status" value="1"/>
</dbReference>
<evidence type="ECO:0000256" key="3">
    <source>
        <dbReference type="ARBA" id="ARBA00022840"/>
    </source>
</evidence>
<dbReference type="Pfam" id="PF00012">
    <property type="entry name" value="HSP70"/>
    <property type="match status" value="1"/>
</dbReference>
<dbReference type="GO" id="GO:0005524">
    <property type="term" value="F:ATP binding"/>
    <property type="evidence" value="ECO:0007669"/>
    <property type="project" value="UniProtKB-KW"/>
</dbReference>
<dbReference type="PRINTS" id="PR00301">
    <property type="entry name" value="HEATSHOCK70"/>
</dbReference>
<protein>
    <submittedName>
        <fullName evidence="5">Uncharacterized protein</fullName>
    </submittedName>
</protein>
<comment type="similarity">
    <text evidence="1 4">Belongs to the heat shock protein 70 family.</text>
</comment>
<evidence type="ECO:0000313" key="6">
    <source>
        <dbReference type="Proteomes" id="UP001432027"/>
    </source>
</evidence>
<dbReference type="EMBL" id="BTSX01000002">
    <property type="protein sequence ID" value="GMS83704.1"/>
    <property type="molecule type" value="Genomic_DNA"/>
</dbReference>
<keyword evidence="3 4" id="KW-0067">ATP-binding</keyword>
<dbReference type="Gene3D" id="2.60.34.10">
    <property type="entry name" value="Substrate Binding Domain Of DNAk, Chain A, domain 1"/>
    <property type="match status" value="1"/>
</dbReference>
<dbReference type="InterPro" id="IPR018181">
    <property type="entry name" value="Heat_shock_70_CS"/>
</dbReference>
<dbReference type="InterPro" id="IPR013126">
    <property type="entry name" value="Hsp_70_fam"/>
</dbReference>
<name>A0AAV5SLD3_9BILA</name>
<dbReference type="SUPFAM" id="SSF53067">
    <property type="entry name" value="Actin-like ATPase domain"/>
    <property type="match status" value="2"/>
</dbReference>
<evidence type="ECO:0000256" key="1">
    <source>
        <dbReference type="ARBA" id="ARBA00007381"/>
    </source>
</evidence>
<dbReference type="Gene3D" id="3.90.640.10">
    <property type="entry name" value="Actin, Chain A, domain 4"/>
    <property type="match status" value="1"/>
</dbReference>
<dbReference type="GO" id="GO:0140662">
    <property type="term" value="F:ATP-dependent protein folding chaperone"/>
    <property type="evidence" value="ECO:0007669"/>
    <property type="project" value="InterPro"/>
</dbReference>
<dbReference type="CDD" id="cd24028">
    <property type="entry name" value="ASKHA_NBD_HSP70_HSPA1-like"/>
    <property type="match status" value="1"/>
</dbReference>
<reference evidence="5" key="1">
    <citation type="submission" date="2023-10" db="EMBL/GenBank/DDBJ databases">
        <title>Genome assembly of Pristionchus species.</title>
        <authorList>
            <person name="Yoshida K."/>
            <person name="Sommer R.J."/>
        </authorList>
    </citation>
    <scope>NUCLEOTIDE SEQUENCE</scope>
    <source>
        <strain evidence="5">RS0144</strain>
    </source>
</reference>
<dbReference type="InterPro" id="IPR029047">
    <property type="entry name" value="HSP70_peptide-bd_sf"/>
</dbReference>
<dbReference type="AlphaFoldDB" id="A0AAV5SLD3"/>
<evidence type="ECO:0000256" key="2">
    <source>
        <dbReference type="ARBA" id="ARBA00022741"/>
    </source>
</evidence>
<keyword evidence="6" id="KW-1185">Reference proteome</keyword>
<dbReference type="Proteomes" id="UP001432027">
    <property type="component" value="Unassembled WGS sequence"/>
</dbReference>
<dbReference type="InterPro" id="IPR043129">
    <property type="entry name" value="ATPase_NBD"/>
</dbReference>